<proteinExistence type="predicted"/>
<gene>
    <name evidence="3" type="ORF">H9L13_11945</name>
</gene>
<reference evidence="3 4" key="1">
    <citation type="submission" date="2020-08" db="EMBL/GenBank/DDBJ databases">
        <title>Genome sequence of Sphingomonas lutea KCTC 23642T.</title>
        <authorList>
            <person name="Hyun D.-W."/>
            <person name="Bae J.-W."/>
        </authorList>
    </citation>
    <scope>NUCLEOTIDE SEQUENCE [LARGE SCALE GENOMIC DNA]</scope>
    <source>
        <strain evidence="3 4">KCTC 23642</strain>
    </source>
</reference>
<evidence type="ECO:0000313" key="3">
    <source>
        <dbReference type="EMBL" id="QNN67302.1"/>
    </source>
</evidence>
<keyword evidence="4" id="KW-1185">Reference proteome</keyword>
<dbReference type="InterPro" id="IPR041649">
    <property type="entry name" value="NepR"/>
</dbReference>
<organism evidence="3 4">
    <name type="scientific">Sphingomonas lutea</name>
    <dbReference type="NCBI Taxonomy" id="1045317"/>
    <lineage>
        <taxon>Bacteria</taxon>
        <taxon>Pseudomonadati</taxon>
        <taxon>Pseudomonadota</taxon>
        <taxon>Alphaproteobacteria</taxon>
        <taxon>Sphingomonadales</taxon>
        <taxon>Sphingomonadaceae</taxon>
        <taxon>Sphingomonas</taxon>
    </lineage>
</organism>
<feature type="compositionally biased region" description="Basic and acidic residues" evidence="1">
    <location>
        <begin position="38"/>
        <end position="47"/>
    </location>
</feature>
<evidence type="ECO:0000313" key="4">
    <source>
        <dbReference type="Proteomes" id="UP000515971"/>
    </source>
</evidence>
<feature type="region of interest" description="Disordered" evidence="1">
    <location>
        <begin position="1"/>
        <end position="49"/>
    </location>
</feature>
<dbReference type="Proteomes" id="UP000515971">
    <property type="component" value="Chromosome"/>
</dbReference>
<sequence>MRRALPARGGLSLSARKRSTTDGADNKNASRKPSAADGKSRKQRSGDLGRALRTIYDDTLREAVPDDFLSLIGKLD</sequence>
<name>A0A7G9SHH7_9SPHN</name>
<protein>
    <recommendedName>
        <fullName evidence="2">Anti-sigma factor NepR domain-containing protein</fullName>
    </recommendedName>
</protein>
<accession>A0A7G9SHH7</accession>
<evidence type="ECO:0000259" key="2">
    <source>
        <dbReference type="Pfam" id="PF18557"/>
    </source>
</evidence>
<dbReference type="EMBL" id="CP060718">
    <property type="protein sequence ID" value="QNN67302.1"/>
    <property type="molecule type" value="Genomic_DNA"/>
</dbReference>
<dbReference type="AlphaFoldDB" id="A0A7G9SHH7"/>
<feature type="domain" description="Anti-sigma factor NepR" evidence="2">
    <location>
        <begin position="48"/>
        <end position="76"/>
    </location>
</feature>
<dbReference type="KEGG" id="slut:H9L13_11945"/>
<dbReference type="RefSeq" id="WP_187537891.1">
    <property type="nucleotide sequence ID" value="NZ_BAABJT010000001.1"/>
</dbReference>
<dbReference type="Pfam" id="PF18557">
    <property type="entry name" value="NepR"/>
    <property type="match status" value="1"/>
</dbReference>
<evidence type="ECO:0000256" key="1">
    <source>
        <dbReference type="SAM" id="MobiDB-lite"/>
    </source>
</evidence>